<dbReference type="PANTHER" id="PTHR43429:SF1">
    <property type="entry name" value="NAD(P)H SULFUR OXIDOREDUCTASE (COA-DEPENDENT)"/>
    <property type="match status" value="1"/>
</dbReference>
<dbReference type="InterPro" id="IPR050260">
    <property type="entry name" value="FAD-bd_OxRdtase"/>
</dbReference>
<comment type="similarity">
    <text evidence="2">Belongs to the class-III pyridine nucleotide-disulfide oxidoreductase family.</text>
</comment>
<proteinExistence type="inferred from homology"/>
<keyword evidence="7" id="KW-0676">Redox-active center</keyword>
<gene>
    <name evidence="10" type="ORF">ACFP5Y_05165</name>
</gene>
<dbReference type="SUPFAM" id="SSF55424">
    <property type="entry name" value="FAD/NAD-linked reductases, dimerisation (C-terminal) domain"/>
    <property type="match status" value="1"/>
</dbReference>
<evidence type="ECO:0000256" key="1">
    <source>
        <dbReference type="ARBA" id="ARBA00001974"/>
    </source>
</evidence>
<dbReference type="PANTHER" id="PTHR43429">
    <property type="entry name" value="PYRIDINE NUCLEOTIDE-DISULFIDE OXIDOREDUCTASE DOMAIN-CONTAINING"/>
    <property type="match status" value="1"/>
</dbReference>
<protein>
    <submittedName>
        <fullName evidence="10">FAD-dependent oxidoreductase</fullName>
    </submittedName>
</protein>
<evidence type="ECO:0000313" key="11">
    <source>
        <dbReference type="Proteomes" id="UP001596282"/>
    </source>
</evidence>
<keyword evidence="11" id="KW-1185">Reference proteome</keyword>
<keyword evidence="5" id="KW-0560">Oxidoreductase</keyword>
<reference evidence="11" key="1">
    <citation type="journal article" date="2019" name="Int. J. Syst. Evol. Microbiol.">
        <title>The Global Catalogue of Microorganisms (GCM) 10K type strain sequencing project: providing services to taxonomists for standard genome sequencing and annotation.</title>
        <authorList>
            <consortium name="The Broad Institute Genomics Platform"/>
            <consortium name="The Broad Institute Genome Sequencing Center for Infectious Disease"/>
            <person name="Wu L."/>
            <person name="Ma J."/>
        </authorList>
    </citation>
    <scope>NUCLEOTIDE SEQUENCE [LARGE SCALE GENOMIC DNA]</scope>
    <source>
        <strain evidence="11">CCM 8933</strain>
    </source>
</reference>
<evidence type="ECO:0000256" key="5">
    <source>
        <dbReference type="ARBA" id="ARBA00023002"/>
    </source>
</evidence>
<keyword evidence="6" id="KW-0558">Oxidation</keyword>
<dbReference type="EMBL" id="JBHSSC010000014">
    <property type="protein sequence ID" value="MFC6180610.1"/>
    <property type="molecule type" value="Genomic_DNA"/>
</dbReference>
<evidence type="ECO:0000256" key="6">
    <source>
        <dbReference type="ARBA" id="ARBA00023097"/>
    </source>
</evidence>
<comment type="cofactor">
    <cofactor evidence="1">
        <name>FAD</name>
        <dbReference type="ChEBI" id="CHEBI:57692"/>
    </cofactor>
</comment>
<dbReference type="PRINTS" id="PR00368">
    <property type="entry name" value="FADPNR"/>
</dbReference>
<dbReference type="PRINTS" id="PR00411">
    <property type="entry name" value="PNDRDTASEI"/>
</dbReference>
<sequence>MKVVVVGCTHAGIAAVKQILKYYPEADITVYERQANISYLSCATYLHIEGTVPVLEDALYAEPEDFIKQGVHMAINHDVVRIDSQAHTLLVQDLTAKKMQTVTYDKLIMTTGSITAIPAITGIENQKVMLCKTFDQAHDLCEYTKDQERIAIVGGGYIGVELAEGYANTGHDVILIQQTPHLLNKYIEPLLANQVNDVLTAHGVKVLLSTEVTAFADTETGHLMVSTDAGDYEVDMAAISAGMVPQTDLLEGQVEMAPNGAIITDDYMQTSDPDILAAGDAALSHYNPTNGTTYSPLASQAVRQGALAGINVGARRLRSIGTQATTGLEVFGQTIVSTGLTMASAEAAHFNATNVVYEGAYRPEFMPEAYPVTVELIYDCNDRHILGAQLMSRHDVSQAANTVSALMQNHATIDQLAFLDMLFSPNFNQPFNYLNLAAQKAVEQEHGYLRT</sequence>
<evidence type="ECO:0000259" key="9">
    <source>
        <dbReference type="Pfam" id="PF07992"/>
    </source>
</evidence>
<evidence type="ECO:0000256" key="2">
    <source>
        <dbReference type="ARBA" id="ARBA00009130"/>
    </source>
</evidence>
<evidence type="ECO:0000256" key="7">
    <source>
        <dbReference type="ARBA" id="ARBA00023284"/>
    </source>
</evidence>
<evidence type="ECO:0000259" key="8">
    <source>
        <dbReference type="Pfam" id="PF02852"/>
    </source>
</evidence>
<evidence type="ECO:0000313" key="10">
    <source>
        <dbReference type="EMBL" id="MFC6180610.1"/>
    </source>
</evidence>
<feature type="domain" description="FAD/NAD(P)-binding" evidence="9">
    <location>
        <begin position="1"/>
        <end position="305"/>
    </location>
</feature>
<dbReference type="Pfam" id="PF07992">
    <property type="entry name" value="Pyr_redox_2"/>
    <property type="match status" value="1"/>
</dbReference>
<dbReference type="Proteomes" id="UP001596282">
    <property type="component" value="Unassembled WGS sequence"/>
</dbReference>
<evidence type="ECO:0000256" key="4">
    <source>
        <dbReference type="ARBA" id="ARBA00022827"/>
    </source>
</evidence>
<dbReference type="Gene3D" id="3.50.50.60">
    <property type="entry name" value="FAD/NAD(P)-binding domain"/>
    <property type="match status" value="2"/>
</dbReference>
<comment type="caution">
    <text evidence="10">The sequence shown here is derived from an EMBL/GenBank/DDBJ whole genome shotgun (WGS) entry which is preliminary data.</text>
</comment>
<dbReference type="Gene3D" id="3.30.390.30">
    <property type="match status" value="1"/>
</dbReference>
<dbReference type="Pfam" id="PF02852">
    <property type="entry name" value="Pyr_redox_dim"/>
    <property type="match status" value="1"/>
</dbReference>
<organism evidence="10 11">
    <name type="scientific">Lactiplantibacillus daowaiensis</name>
    <dbReference type="NCBI Taxonomy" id="2559918"/>
    <lineage>
        <taxon>Bacteria</taxon>
        <taxon>Bacillati</taxon>
        <taxon>Bacillota</taxon>
        <taxon>Bacilli</taxon>
        <taxon>Lactobacillales</taxon>
        <taxon>Lactobacillaceae</taxon>
        <taxon>Lactiplantibacillus</taxon>
    </lineage>
</organism>
<dbReference type="InterPro" id="IPR004099">
    <property type="entry name" value="Pyr_nucl-diS_OxRdtase_dimer"/>
</dbReference>
<dbReference type="InterPro" id="IPR016156">
    <property type="entry name" value="FAD/NAD-linked_Rdtase_dimer_sf"/>
</dbReference>
<feature type="domain" description="Pyridine nucleotide-disulphide oxidoreductase dimerisation" evidence="8">
    <location>
        <begin position="334"/>
        <end position="428"/>
    </location>
</feature>
<dbReference type="InterPro" id="IPR036188">
    <property type="entry name" value="FAD/NAD-bd_sf"/>
</dbReference>
<name>A0ABW1RYJ1_9LACO</name>
<keyword evidence="4" id="KW-0274">FAD</keyword>
<dbReference type="RefSeq" id="WP_137628480.1">
    <property type="nucleotide sequence ID" value="NZ_BJDJ01000009.1"/>
</dbReference>
<dbReference type="SUPFAM" id="SSF51905">
    <property type="entry name" value="FAD/NAD(P)-binding domain"/>
    <property type="match status" value="1"/>
</dbReference>
<evidence type="ECO:0000256" key="3">
    <source>
        <dbReference type="ARBA" id="ARBA00022630"/>
    </source>
</evidence>
<dbReference type="InterPro" id="IPR023753">
    <property type="entry name" value="FAD/NAD-binding_dom"/>
</dbReference>
<accession>A0ABW1RYJ1</accession>
<keyword evidence="3" id="KW-0285">Flavoprotein</keyword>